<dbReference type="PANTHER" id="PTHR33908">
    <property type="entry name" value="MANNOSYLTRANSFERASE YKCB-RELATED"/>
    <property type="match status" value="1"/>
</dbReference>
<keyword evidence="7 9" id="KW-0472">Membrane</keyword>
<feature type="transmembrane region" description="Helical" evidence="9">
    <location>
        <begin position="232"/>
        <end position="250"/>
    </location>
</feature>
<keyword evidence="3" id="KW-0328">Glycosyltransferase</keyword>
<name>Q5FUM4_GLUOX</name>
<feature type="domain" description="Glycosyltransferase RgtA/B/C/D-like" evidence="10">
    <location>
        <begin position="82"/>
        <end position="248"/>
    </location>
</feature>
<evidence type="ECO:0000256" key="7">
    <source>
        <dbReference type="ARBA" id="ARBA00023136"/>
    </source>
</evidence>
<evidence type="ECO:0000256" key="3">
    <source>
        <dbReference type="ARBA" id="ARBA00022676"/>
    </source>
</evidence>
<evidence type="ECO:0000256" key="8">
    <source>
        <dbReference type="SAM" id="MobiDB-lite"/>
    </source>
</evidence>
<evidence type="ECO:0000313" key="12">
    <source>
        <dbReference type="Proteomes" id="UP000006375"/>
    </source>
</evidence>
<feature type="region of interest" description="Disordered" evidence="8">
    <location>
        <begin position="1"/>
        <end position="33"/>
    </location>
</feature>
<keyword evidence="4" id="KW-0808">Transferase</keyword>
<dbReference type="GO" id="GO:0005886">
    <property type="term" value="C:plasma membrane"/>
    <property type="evidence" value="ECO:0007669"/>
    <property type="project" value="UniProtKB-SubCell"/>
</dbReference>
<organism evidence="11 12">
    <name type="scientific">Gluconobacter oxydans (strain 621H)</name>
    <name type="common">Gluconobacter suboxydans</name>
    <dbReference type="NCBI Taxonomy" id="290633"/>
    <lineage>
        <taxon>Bacteria</taxon>
        <taxon>Pseudomonadati</taxon>
        <taxon>Pseudomonadota</taxon>
        <taxon>Alphaproteobacteria</taxon>
        <taxon>Acetobacterales</taxon>
        <taxon>Acetobacteraceae</taxon>
        <taxon>Gluconobacter</taxon>
    </lineage>
</organism>
<dbReference type="Proteomes" id="UP000006375">
    <property type="component" value="Chromosome"/>
</dbReference>
<reference evidence="11 12" key="1">
    <citation type="journal article" date="2005" name="Nat. Biotechnol.">
        <title>Complete genome sequence of the acetic acid bacterium Gluconobacter oxydans.</title>
        <authorList>
            <person name="Prust C."/>
            <person name="Hoffmeister M."/>
            <person name="Liesegang H."/>
            <person name="Wiezer A."/>
            <person name="Fricke W.F."/>
            <person name="Ehrenreich A."/>
            <person name="Gottschalk G."/>
            <person name="Deppenmeier U."/>
        </authorList>
    </citation>
    <scope>NUCLEOTIDE SEQUENCE [LARGE SCALE GENOMIC DNA]</scope>
    <source>
        <strain evidence="11 12">621H</strain>
    </source>
</reference>
<feature type="compositionally biased region" description="Polar residues" evidence="8">
    <location>
        <begin position="14"/>
        <end position="25"/>
    </location>
</feature>
<feature type="transmembrane region" description="Helical" evidence="9">
    <location>
        <begin position="162"/>
        <end position="178"/>
    </location>
</feature>
<evidence type="ECO:0000256" key="5">
    <source>
        <dbReference type="ARBA" id="ARBA00022692"/>
    </source>
</evidence>
<evidence type="ECO:0000259" key="10">
    <source>
        <dbReference type="Pfam" id="PF13231"/>
    </source>
</evidence>
<evidence type="ECO:0000256" key="4">
    <source>
        <dbReference type="ARBA" id="ARBA00022679"/>
    </source>
</evidence>
<dbReference type="PANTHER" id="PTHR33908:SF11">
    <property type="entry name" value="MEMBRANE PROTEIN"/>
    <property type="match status" value="1"/>
</dbReference>
<sequence length="497" mass="54204">MATGTVPPLPEPSSALSGTTRSPPRSSGADPLSDTPRQIRLFWALLAVLTIIRLCLAANVPLTPDEAYYWVWSRNLQPGYLDHPFMVALWIRVGTWIAGETPLGVRLLGPLSVLPGSWALYHAARRLLPSCPWPASGLKAALLLNATLMLGLGAATMTPDTPLLFFITLFLYTLSRAVDPELKPRAALPWWIGSAVLLGLAFDSKYTAVLIGAGLGGAVLTTGRLRRQPGPWLAIPALFVAMSPVILWNAHHHWASFLRQGSRAGDWHPARAVQFMGELIGGQIGLATPLIFVLFAVGLWACLRRNRLLAWLALVPMTVFVTHVFGDRVQPNWPAVIYPVFALAALETGWRIRWPVISGLALTLIVCIQAVFSPLHLVPHRDPVLRLTGGWETFSRQLALKARGEGATALAAEDYALASRLAFTQNILPVIGTDPRWHLFRLPAAGSAKAVMVEEQRHGTVPEKSATLCREVRAQPIRCYTVSPPGFTIGVQLPKRS</sequence>
<evidence type="ECO:0000313" key="11">
    <source>
        <dbReference type="EMBL" id="AAW59922.1"/>
    </source>
</evidence>
<dbReference type="Pfam" id="PF13231">
    <property type="entry name" value="PMT_2"/>
    <property type="match status" value="1"/>
</dbReference>
<dbReference type="eggNOG" id="COG1807">
    <property type="taxonomic scope" value="Bacteria"/>
</dbReference>
<dbReference type="GO" id="GO:0009103">
    <property type="term" value="P:lipopolysaccharide biosynthetic process"/>
    <property type="evidence" value="ECO:0007669"/>
    <property type="project" value="UniProtKB-ARBA"/>
</dbReference>
<evidence type="ECO:0000256" key="6">
    <source>
        <dbReference type="ARBA" id="ARBA00022989"/>
    </source>
</evidence>
<feature type="transmembrane region" description="Helical" evidence="9">
    <location>
        <begin position="190"/>
        <end position="220"/>
    </location>
</feature>
<feature type="transmembrane region" description="Helical" evidence="9">
    <location>
        <begin position="308"/>
        <end position="326"/>
    </location>
</feature>
<dbReference type="GO" id="GO:0016763">
    <property type="term" value="F:pentosyltransferase activity"/>
    <property type="evidence" value="ECO:0007669"/>
    <property type="project" value="TreeGrafter"/>
</dbReference>
<keyword evidence="5 9" id="KW-0812">Transmembrane</keyword>
<accession>Q5FUM4</accession>
<evidence type="ECO:0000256" key="9">
    <source>
        <dbReference type="SAM" id="Phobius"/>
    </source>
</evidence>
<keyword evidence="6 9" id="KW-1133">Transmembrane helix</keyword>
<feature type="transmembrane region" description="Helical" evidence="9">
    <location>
        <begin position="357"/>
        <end position="377"/>
    </location>
</feature>
<dbReference type="STRING" id="290633.GOX0128"/>
<comment type="subcellular location">
    <subcellularLocation>
        <location evidence="1">Cell membrane</location>
        <topology evidence="1">Multi-pass membrane protein</topology>
    </subcellularLocation>
</comment>
<evidence type="ECO:0000256" key="1">
    <source>
        <dbReference type="ARBA" id="ARBA00004651"/>
    </source>
</evidence>
<dbReference type="EMBL" id="CP000009">
    <property type="protein sequence ID" value="AAW59922.1"/>
    <property type="molecule type" value="Genomic_DNA"/>
</dbReference>
<dbReference type="KEGG" id="gox:GOX0128"/>
<feature type="transmembrane region" description="Helical" evidence="9">
    <location>
        <begin position="280"/>
        <end position="301"/>
    </location>
</feature>
<feature type="transmembrane region" description="Helical" evidence="9">
    <location>
        <begin position="41"/>
        <end position="60"/>
    </location>
</feature>
<evidence type="ECO:0000256" key="2">
    <source>
        <dbReference type="ARBA" id="ARBA00022475"/>
    </source>
</evidence>
<proteinExistence type="predicted"/>
<gene>
    <name evidence="11" type="ordered locus">GOX0128</name>
</gene>
<dbReference type="InterPro" id="IPR038731">
    <property type="entry name" value="RgtA/B/C-like"/>
</dbReference>
<keyword evidence="12" id="KW-1185">Reference proteome</keyword>
<dbReference type="InterPro" id="IPR050297">
    <property type="entry name" value="LipidA_mod_glycosyltrf_83"/>
</dbReference>
<protein>
    <recommendedName>
        <fullName evidence="10">Glycosyltransferase RgtA/B/C/D-like domain-containing protein</fullName>
    </recommendedName>
</protein>
<keyword evidence="2" id="KW-1003">Cell membrane</keyword>
<dbReference type="AlphaFoldDB" id="Q5FUM4"/>
<dbReference type="HOGENOM" id="CLU_016165_1_0_5"/>